<dbReference type="EMBL" id="JACRSN010000014">
    <property type="protein sequence ID" value="MBC8534265.1"/>
    <property type="molecule type" value="Genomic_DNA"/>
</dbReference>
<dbReference type="PRINTS" id="PR00081">
    <property type="entry name" value="GDHRDH"/>
</dbReference>
<reference evidence="5" key="1">
    <citation type="submission" date="2020-08" db="EMBL/GenBank/DDBJ databases">
        <title>Genome public.</title>
        <authorList>
            <person name="Liu C."/>
            <person name="Sun Q."/>
        </authorList>
    </citation>
    <scope>NUCLEOTIDE SEQUENCE</scope>
    <source>
        <strain evidence="5">NSJ-40</strain>
    </source>
</reference>
<name>A0A926D8A9_9FIRM</name>
<proteinExistence type="inferred from homology"/>
<dbReference type="PROSITE" id="PS00061">
    <property type="entry name" value="ADH_SHORT"/>
    <property type="match status" value="1"/>
</dbReference>
<dbReference type="Pfam" id="PF00106">
    <property type="entry name" value="adh_short"/>
    <property type="match status" value="1"/>
</dbReference>
<keyword evidence="6" id="KW-1185">Reference proteome</keyword>
<accession>A0A926D8A9</accession>
<dbReference type="GO" id="GO:0016491">
    <property type="term" value="F:oxidoreductase activity"/>
    <property type="evidence" value="ECO:0007669"/>
    <property type="project" value="UniProtKB-KW"/>
</dbReference>
<comment type="similarity">
    <text evidence="1 4">Belongs to the short-chain dehydrogenases/reductases (SDR) family.</text>
</comment>
<dbReference type="PANTHER" id="PTHR43391">
    <property type="entry name" value="RETINOL DEHYDROGENASE-RELATED"/>
    <property type="match status" value="1"/>
</dbReference>
<evidence type="ECO:0000256" key="3">
    <source>
        <dbReference type="ARBA" id="ARBA00023002"/>
    </source>
</evidence>
<dbReference type="PANTHER" id="PTHR43391:SF14">
    <property type="entry name" value="DEHYDROGENASE_REDUCTASE SDR FAMILY PROTEIN 7-LIKE"/>
    <property type="match status" value="1"/>
</dbReference>
<dbReference type="InterPro" id="IPR036291">
    <property type="entry name" value="NAD(P)-bd_dom_sf"/>
</dbReference>
<protein>
    <submittedName>
        <fullName evidence="5">SDR family NAD(P)-dependent oxidoreductase</fullName>
    </submittedName>
</protein>
<dbReference type="PRINTS" id="PR00080">
    <property type="entry name" value="SDRFAMILY"/>
</dbReference>
<dbReference type="RefSeq" id="WP_249319902.1">
    <property type="nucleotide sequence ID" value="NZ_JACRSN010000014.1"/>
</dbReference>
<evidence type="ECO:0000256" key="1">
    <source>
        <dbReference type="ARBA" id="ARBA00006484"/>
    </source>
</evidence>
<dbReference type="InterPro" id="IPR020904">
    <property type="entry name" value="Sc_DH/Rdtase_CS"/>
</dbReference>
<evidence type="ECO:0000256" key="2">
    <source>
        <dbReference type="ARBA" id="ARBA00022857"/>
    </source>
</evidence>
<evidence type="ECO:0000313" key="5">
    <source>
        <dbReference type="EMBL" id="MBC8534265.1"/>
    </source>
</evidence>
<dbReference type="AlphaFoldDB" id="A0A926D8A9"/>
<evidence type="ECO:0000256" key="4">
    <source>
        <dbReference type="RuleBase" id="RU000363"/>
    </source>
</evidence>
<organism evidence="5 6">
    <name type="scientific">Yeguia hominis</name>
    <dbReference type="NCBI Taxonomy" id="2763662"/>
    <lineage>
        <taxon>Bacteria</taxon>
        <taxon>Bacillati</taxon>
        <taxon>Bacillota</taxon>
        <taxon>Clostridia</taxon>
        <taxon>Eubacteriales</taxon>
        <taxon>Yeguiaceae</taxon>
        <taxon>Yeguia</taxon>
    </lineage>
</organism>
<comment type="caution">
    <text evidence="5">The sequence shown here is derived from an EMBL/GenBank/DDBJ whole genome shotgun (WGS) entry which is preliminary data.</text>
</comment>
<evidence type="ECO:0000313" key="6">
    <source>
        <dbReference type="Proteomes" id="UP000651482"/>
    </source>
</evidence>
<dbReference type="InterPro" id="IPR002347">
    <property type="entry name" value="SDR_fam"/>
</dbReference>
<keyword evidence="2" id="KW-0521">NADP</keyword>
<dbReference type="Gene3D" id="3.40.50.720">
    <property type="entry name" value="NAD(P)-binding Rossmann-like Domain"/>
    <property type="match status" value="1"/>
</dbReference>
<dbReference type="Proteomes" id="UP000651482">
    <property type="component" value="Unassembled WGS sequence"/>
</dbReference>
<dbReference type="SUPFAM" id="SSF51735">
    <property type="entry name" value="NAD(P)-binding Rossmann-fold domains"/>
    <property type="match status" value="1"/>
</dbReference>
<sequence>MKIAVITGASSGLGKEYLRAVQEQLPNLDEIWILARRKDRLEALAKEARTTKIVPMETDLSVPDGYRAFAARLKEVNPEVALLVNNAGYGKLGDFYGADCDAQTGMVDLNNRALTAMTCLTLPYMKAGGLIIQIASIAAFVPTPRMSVYCATKSYVLSFSKALRAELKDRKINVLAVCPGPMDTEFLEVADIPGRSKTFAALPRVKAQDVAARSLKAGLRGKAVYTNRVLYKVYRVLGKFLPHNWLMGATTV</sequence>
<gene>
    <name evidence="5" type="ORF">IAG03_09745</name>
</gene>
<keyword evidence="3" id="KW-0560">Oxidoreductase</keyword>